<dbReference type="HOGENOM" id="CLU_181321_1_0_11"/>
<comment type="caution">
    <text evidence="2">The sequence shown here is derived from an EMBL/GenBank/DDBJ whole genome shotgun (WGS) entry which is preliminary data.</text>
</comment>
<dbReference type="AlphaFoldDB" id="E5XLR8"/>
<evidence type="ECO:0000313" key="3">
    <source>
        <dbReference type="Proteomes" id="UP000004816"/>
    </source>
</evidence>
<dbReference type="Gene3D" id="3.90.820.10">
    <property type="entry name" value="Structural Genomics, Unknown Function 30-nov-00 1gh9 Mol_id"/>
    <property type="match status" value="1"/>
</dbReference>
<dbReference type="InterPro" id="IPR037407">
    <property type="entry name" value="MLP_fam"/>
</dbReference>
<dbReference type="Proteomes" id="UP000004816">
    <property type="component" value="Unassembled WGS sequence"/>
</dbReference>
<dbReference type="GO" id="GO:0005829">
    <property type="term" value="C:cytosol"/>
    <property type="evidence" value="ECO:0007669"/>
    <property type="project" value="TreeGrafter"/>
</dbReference>
<proteinExistence type="predicted"/>
<sequence>MPVNPFDDERGQFFVLVNDEEQRSLWPAFAPVPAGWTIEHGAPSGDSRQACLDFVETAWTDLRPLGLRKAMAVGAHDGA</sequence>
<name>E5XLR8_SEGRC</name>
<dbReference type="SMART" id="SM00923">
    <property type="entry name" value="MbtH"/>
    <property type="match status" value="1"/>
</dbReference>
<accession>E5XLR8</accession>
<dbReference type="eggNOG" id="COG3251">
    <property type="taxonomic scope" value="Bacteria"/>
</dbReference>
<dbReference type="InterPro" id="IPR005153">
    <property type="entry name" value="MbtH-like_dom"/>
</dbReference>
<dbReference type="SUPFAM" id="SSF160582">
    <property type="entry name" value="MbtH-like"/>
    <property type="match status" value="1"/>
</dbReference>
<organism evidence="2 3">
    <name type="scientific">Segniliparus rugosus (strain ATCC BAA-974 / DSM 45345 / CCUG 50838 / CIP 108380 / JCM 13579 / CDC 945)</name>
    <dbReference type="NCBI Taxonomy" id="679197"/>
    <lineage>
        <taxon>Bacteria</taxon>
        <taxon>Bacillati</taxon>
        <taxon>Actinomycetota</taxon>
        <taxon>Actinomycetes</taxon>
        <taxon>Mycobacteriales</taxon>
        <taxon>Segniliparaceae</taxon>
        <taxon>Segniliparus</taxon>
    </lineage>
</organism>
<keyword evidence="3" id="KW-1185">Reference proteome</keyword>
<feature type="domain" description="MbtH-like" evidence="1">
    <location>
        <begin position="4"/>
        <end position="57"/>
    </location>
</feature>
<dbReference type="GO" id="GO:0019290">
    <property type="term" value="P:siderophore biosynthetic process"/>
    <property type="evidence" value="ECO:0007669"/>
    <property type="project" value="TreeGrafter"/>
</dbReference>
<dbReference type="EMBL" id="ACZI02000003">
    <property type="protein sequence ID" value="EFV14746.1"/>
    <property type="molecule type" value="Genomic_DNA"/>
</dbReference>
<evidence type="ECO:0000313" key="2">
    <source>
        <dbReference type="EMBL" id="EFV14746.1"/>
    </source>
</evidence>
<protein>
    <recommendedName>
        <fullName evidence="1">MbtH-like domain-containing protein</fullName>
    </recommendedName>
</protein>
<dbReference type="RefSeq" id="WP_007467393.1">
    <property type="nucleotide sequence ID" value="NZ_KI391954.1"/>
</dbReference>
<dbReference type="PANTHER" id="PTHR38444:SF1">
    <property type="entry name" value="ENTEROBACTIN BIOSYNTHESIS PROTEIN YBDZ"/>
    <property type="match status" value="1"/>
</dbReference>
<evidence type="ECO:0000259" key="1">
    <source>
        <dbReference type="SMART" id="SM00923"/>
    </source>
</evidence>
<dbReference type="PANTHER" id="PTHR38444">
    <property type="entry name" value="ENTEROBACTIN BIOSYNTHESIS PROTEIN YBDZ"/>
    <property type="match status" value="1"/>
</dbReference>
<dbReference type="OrthoDB" id="7584480at2"/>
<gene>
    <name evidence="2" type="ORF">HMPREF9336_00437</name>
</gene>
<reference evidence="2 3" key="1">
    <citation type="journal article" date="2011" name="Stand. Genomic Sci.">
        <title>High quality draft genome sequence of Segniliparus rugosus CDC 945(T)= (ATCC BAA-974(T)).</title>
        <authorList>
            <person name="Earl A.M."/>
            <person name="Desjardins C.A."/>
            <person name="Fitzgerald M.G."/>
            <person name="Arachchi H.M."/>
            <person name="Zeng Q."/>
            <person name="Mehta T."/>
            <person name="Griggs A."/>
            <person name="Birren B.W."/>
            <person name="Toney N.C."/>
            <person name="Carr J."/>
            <person name="Posey J."/>
            <person name="Butler W.R."/>
        </authorList>
    </citation>
    <scope>NUCLEOTIDE SEQUENCE [LARGE SCALE GENOMIC DNA]</scope>
    <source>
        <strain evidence="3">ATCC BAA-974 / DSM 45345 / CCUG 50838 / CIP 108380 / JCM 13579 / CDC 945</strain>
    </source>
</reference>
<dbReference type="Pfam" id="PF03621">
    <property type="entry name" value="MbtH"/>
    <property type="match status" value="1"/>
</dbReference>
<dbReference type="STRING" id="679197.HMPREF9336_00437"/>
<dbReference type="InterPro" id="IPR038020">
    <property type="entry name" value="MbtH-like_sf"/>
</dbReference>